<dbReference type="Proteomes" id="UP001500443">
    <property type="component" value="Unassembled WGS sequence"/>
</dbReference>
<sequence>MSAYRYVRVPRPVEDAAIRAVSSAARPAPPVEALLWALLVAHKVRDRHGFVLAAHRAARAVLGDEGVTR</sequence>
<evidence type="ECO:0000313" key="2">
    <source>
        <dbReference type="Proteomes" id="UP001500443"/>
    </source>
</evidence>
<organism evidence="1 2">
    <name type="scientific">Streptomyces synnematoformans</name>
    <dbReference type="NCBI Taxonomy" id="415721"/>
    <lineage>
        <taxon>Bacteria</taxon>
        <taxon>Bacillati</taxon>
        <taxon>Actinomycetota</taxon>
        <taxon>Actinomycetes</taxon>
        <taxon>Kitasatosporales</taxon>
        <taxon>Streptomycetaceae</taxon>
        <taxon>Streptomyces</taxon>
    </lineage>
</organism>
<gene>
    <name evidence="1" type="ORF">GCM10009802_19900</name>
</gene>
<evidence type="ECO:0000313" key="1">
    <source>
        <dbReference type="EMBL" id="GAA2118348.1"/>
    </source>
</evidence>
<keyword evidence="2" id="KW-1185">Reference proteome</keyword>
<comment type="caution">
    <text evidence="1">The sequence shown here is derived from an EMBL/GenBank/DDBJ whole genome shotgun (WGS) entry which is preliminary data.</text>
</comment>
<dbReference type="RefSeq" id="WP_344289442.1">
    <property type="nucleotide sequence ID" value="NZ_BAAAPF010000041.1"/>
</dbReference>
<name>A0ABP5JKI2_9ACTN</name>
<proteinExistence type="predicted"/>
<accession>A0ABP5JKI2</accession>
<protein>
    <submittedName>
        <fullName evidence="1">Uncharacterized protein</fullName>
    </submittedName>
</protein>
<reference evidence="2" key="1">
    <citation type="journal article" date="2019" name="Int. J. Syst. Evol. Microbiol.">
        <title>The Global Catalogue of Microorganisms (GCM) 10K type strain sequencing project: providing services to taxonomists for standard genome sequencing and annotation.</title>
        <authorList>
            <consortium name="The Broad Institute Genomics Platform"/>
            <consortium name="The Broad Institute Genome Sequencing Center for Infectious Disease"/>
            <person name="Wu L."/>
            <person name="Ma J."/>
        </authorList>
    </citation>
    <scope>NUCLEOTIDE SEQUENCE [LARGE SCALE GENOMIC DNA]</scope>
    <source>
        <strain evidence="2">JCM 15481</strain>
    </source>
</reference>
<dbReference type="EMBL" id="BAAAPF010000041">
    <property type="protein sequence ID" value="GAA2118348.1"/>
    <property type="molecule type" value="Genomic_DNA"/>
</dbReference>